<dbReference type="HOGENOM" id="CLU_2246187_0_0_6"/>
<proteinExistence type="predicted"/>
<dbReference type="InterPro" id="IPR058956">
    <property type="entry name" value="MamC"/>
</dbReference>
<name>I2BBJ5_SHIBC</name>
<evidence type="ECO:0000313" key="1">
    <source>
        <dbReference type="EMBL" id="AFJ47899.1"/>
    </source>
</evidence>
<keyword evidence="2" id="KW-1185">Reference proteome</keyword>
<dbReference type="AlphaFoldDB" id="I2BBJ5"/>
<dbReference type="Pfam" id="PF26373">
    <property type="entry name" value="MamC"/>
    <property type="match status" value="1"/>
</dbReference>
<evidence type="ECO:0000313" key="2">
    <source>
        <dbReference type="Proteomes" id="UP000001955"/>
    </source>
</evidence>
<dbReference type="KEGG" id="ebt:EBL_c28290"/>
<gene>
    <name evidence="1" type="ordered locus">EBL_c28290</name>
</gene>
<reference evidence="1 2" key="1">
    <citation type="journal article" date="2012" name="J. Bacteriol.">
        <title>Complete genome sequence of the B12-producing Shimwellia blattae strain DSM 4481, isolated from a cockroach.</title>
        <authorList>
            <person name="Brzuszkiewicz E."/>
            <person name="Waschkowitz T."/>
            <person name="Wiezer A."/>
            <person name="Daniel R."/>
        </authorList>
    </citation>
    <scope>NUCLEOTIDE SEQUENCE [LARGE SCALE GENOMIC DNA]</scope>
    <source>
        <strain evidence="2">ATCC 29907 / DSM 4481 / JCM 1650 / NBRC 105725 / CDC 9005-74</strain>
    </source>
</reference>
<accession>I2BBJ5</accession>
<dbReference type="Proteomes" id="UP000001955">
    <property type="component" value="Chromosome"/>
</dbReference>
<dbReference type="eggNOG" id="ENOG5032U7N">
    <property type="taxonomic scope" value="Bacteria"/>
</dbReference>
<protein>
    <submittedName>
        <fullName evidence="1">Uncharacterized protein</fullName>
    </submittedName>
</protein>
<dbReference type="EMBL" id="CP001560">
    <property type="protein sequence ID" value="AFJ47899.1"/>
    <property type="molecule type" value="Genomic_DNA"/>
</dbReference>
<sequence>MPESLTMSNSRDALSPVNRAMIAGALVGATSSCLAQWKTYQSGEQSLNQTAVNVARDATKAGLISGGVMAVANASAGRPLLTMLAIVSAGVAGMYLLDEVQNKRDDHDTAE</sequence>
<organism evidence="1 2">
    <name type="scientific">Shimwellia blattae (strain ATCC 29907 / DSM 4481 / JCM 1650 / NBRC 105725 / CDC 9005-74)</name>
    <name type="common">Escherichia blattae</name>
    <dbReference type="NCBI Taxonomy" id="630626"/>
    <lineage>
        <taxon>Bacteria</taxon>
        <taxon>Pseudomonadati</taxon>
        <taxon>Pseudomonadota</taxon>
        <taxon>Gammaproteobacteria</taxon>
        <taxon>Enterobacterales</taxon>
        <taxon>Enterobacteriaceae</taxon>
        <taxon>Shimwellia</taxon>
    </lineage>
</organism>
<dbReference type="STRING" id="630626.EBL_c28290"/>